<feature type="transmembrane region" description="Helical" evidence="7">
    <location>
        <begin position="171"/>
        <end position="188"/>
    </location>
</feature>
<evidence type="ECO:0000256" key="2">
    <source>
        <dbReference type="ARBA" id="ARBA00008821"/>
    </source>
</evidence>
<evidence type="ECO:0000256" key="4">
    <source>
        <dbReference type="ARBA" id="ARBA00022692"/>
    </source>
</evidence>
<keyword evidence="5 7" id="KW-1133">Transmembrane helix</keyword>
<dbReference type="PROSITE" id="PS01116">
    <property type="entry name" value="XANTH_URACIL_PERMASE"/>
    <property type="match status" value="1"/>
</dbReference>
<dbReference type="Proteomes" id="UP000018461">
    <property type="component" value="Unassembled WGS sequence"/>
</dbReference>
<feature type="transmembrane region" description="Helical" evidence="7">
    <location>
        <begin position="195"/>
        <end position="216"/>
    </location>
</feature>
<feature type="transmembrane region" description="Helical" evidence="7">
    <location>
        <begin position="391"/>
        <end position="414"/>
    </location>
</feature>
<reference evidence="8" key="2">
    <citation type="submission" date="2013-03" db="EMBL/GenBank/DDBJ databases">
        <title>The Genome Sequence of Oribacterium sp. ACB1.</title>
        <authorList>
            <consortium name="The Broad Institute Genomics Platform"/>
            <consortium name="The Broad Institute Genome Sequencing Center for Infectious Disease"/>
            <person name="Earl A."/>
            <person name="Ward D."/>
            <person name="Feldgarden M."/>
            <person name="Gevers D."/>
            <person name="Sizova M."/>
            <person name="Hazen A."/>
            <person name="Epstein S."/>
            <person name="Walker B."/>
            <person name="Young S."/>
            <person name="Zeng Q."/>
            <person name="Gargeya S."/>
            <person name="Fitzgerald M."/>
            <person name="Haas B."/>
            <person name="Abouelleil A."/>
            <person name="Allen A.W."/>
            <person name="Alvarado L."/>
            <person name="Arachchi H.M."/>
            <person name="Berlin A.M."/>
            <person name="Chapman S.B."/>
            <person name="Gainer-Dewar J."/>
            <person name="Goldberg J."/>
            <person name="Griggs A."/>
            <person name="Gujja S."/>
            <person name="Hansen M."/>
            <person name="Howarth C."/>
            <person name="Imamovic A."/>
            <person name="Ireland A."/>
            <person name="Larimer J."/>
            <person name="McCowan C."/>
            <person name="Murphy C."/>
            <person name="Pearson M."/>
            <person name="Poon T.W."/>
            <person name="Priest M."/>
            <person name="Roberts A."/>
            <person name="Saif S."/>
            <person name="Shea T."/>
            <person name="Sisk P."/>
            <person name="Sykes S."/>
            <person name="Wortman J."/>
            <person name="Nusbaum C."/>
            <person name="Birren B."/>
        </authorList>
    </citation>
    <scope>NUCLEOTIDE SEQUENCE [LARGE SCALE GENOMIC DNA]</scope>
    <source>
        <strain evidence="8">ACB1</strain>
    </source>
</reference>
<dbReference type="InterPro" id="IPR006042">
    <property type="entry name" value="Xan_ur_permease"/>
</dbReference>
<dbReference type="EMBL" id="AFZC02000001">
    <property type="protein sequence ID" value="EHL10443.1"/>
    <property type="molecule type" value="Genomic_DNA"/>
</dbReference>
<dbReference type="NCBIfam" id="TIGR00801">
    <property type="entry name" value="ncs2"/>
    <property type="match status" value="1"/>
</dbReference>
<reference evidence="8" key="1">
    <citation type="submission" date="2011-08" db="EMBL/GenBank/DDBJ databases">
        <authorList>
            <consortium name="The Broad Institute Genome Sequencing Platform"/>
            <person name="Earl A."/>
            <person name="Ward D."/>
            <person name="Feldgarden M."/>
            <person name="Gevers D."/>
            <person name="Sizova M."/>
            <person name="Hazen A."/>
            <person name="Epstein S."/>
            <person name="Young S.K."/>
            <person name="Zeng Q."/>
            <person name="Gargeya S."/>
            <person name="Fitzgerald M."/>
            <person name="Haas B."/>
            <person name="Abouelleil A."/>
            <person name="Alvarado L."/>
            <person name="Arachchi H.M."/>
            <person name="Berlin A."/>
            <person name="Brown A."/>
            <person name="Chapman S.B."/>
            <person name="Chen Z."/>
            <person name="Dunbar C."/>
            <person name="Freedman E."/>
            <person name="Gearin G."/>
            <person name="Gellesch M."/>
            <person name="Goldberg J."/>
            <person name="Griggs A."/>
            <person name="Gujja S."/>
            <person name="Heiman D."/>
            <person name="Howarth C."/>
            <person name="Larson L."/>
            <person name="Lui A."/>
            <person name="MacDonald P.J.P."/>
            <person name="Montmayeur A."/>
            <person name="Murphy C."/>
            <person name="Neiman D."/>
            <person name="Pearson M."/>
            <person name="Priest M."/>
            <person name="Roberts A."/>
            <person name="Saif S."/>
            <person name="Shea T."/>
            <person name="Shenoy N."/>
            <person name="Sisk P."/>
            <person name="Stolte C."/>
            <person name="Sykes S."/>
            <person name="Wortman J."/>
            <person name="Nusbaum C."/>
            <person name="Birren B."/>
        </authorList>
    </citation>
    <scope>NUCLEOTIDE SEQUENCE</scope>
    <source>
        <strain evidence="8">ACB1</strain>
    </source>
</reference>
<dbReference type="PANTHER" id="PTHR42810:SF2">
    <property type="entry name" value="PURINE PERMEASE C1399.01C-RELATED"/>
    <property type="match status" value="1"/>
</dbReference>
<keyword evidence="9" id="KW-1185">Reference proteome</keyword>
<evidence type="ECO:0000313" key="8">
    <source>
        <dbReference type="EMBL" id="EHL10443.1"/>
    </source>
</evidence>
<evidence type="ECO:0000256" key="6">
    <source>
        <dbReference type="ARBA" id="ARBA00023136"/>
    </source>
</evidence>
<gene>
    <name evidence="8" type="ORF">HMPREF9625_01443</name>
</gene>
<accession>G9WQ10</accession>
<evidence type="ECO:0000256" key="7">
    <source>
        <dbReference type="SAM" id="Phobius"/>
    </source>
</evidence>
<dbReference type="PANTHER" id="PTHR42810">
    <property type="entry name" value="PURINE PERMEASE C1399.01C-RELATED"/>
    <property type="match status" value="1"/>
</dbReference>
<feature type="transmembrane region" description="Helical" evidence="7">
    <location>
        <begin position="357"/>
        <end position="379"/>
    </location>
</feature>
<proteinExistence type="inferred from homology"/>
<keyword evidence="3" id="KW-0813">Transport</keyword>
<dbReference type="InterPro" id="IPR006043">
    <property type="entry name" value="NCS2"/>
</dbReference>
<dbReference type="HOGENOM" id="CLU_017959_1_2_9"/>
<dbReference type="Pfam" id="PF00860">
    <property type="entry name" value="Xan_ur_permease"/>
    <property type="match status" value="1"/>
</dbReference>
<sequence>MYFKEKGEDVKEQVKTIKKFGEEAIFDARSLGGWRFFVLGFQHLFAMFGATVLVPLLTGLPISSTLLFAGLGTLLFHLISKKKVPAFLGSSFAFLAGYMSIAPNKEPELLLYACFGVALAGLMYLILAFAFQAFGAKKVMQFFPPVVTGPIIIAIGLNLSKSAVENCSSNWALALTAIVVVIVCNIFGRGMVKIIPILLGVLVSYLLAAVLGFINFEPVKNAAWFGFPVQYNRTVFSLFTSGNLDPALLLSSCFTIIPISFATMMEHIGDISAISSTVGINYMKDPGLHRTLTGDGLATTLASLFGAPANTTYGENTGVLSLTKVYDPRVIRLAAVFAVFLSFCPKFSAVIEVMPSAVIGGISLVLYGMISAVGVRNVVETKVDFSKSRNIIVAAMILVLSIGINYSGAGALIFNVFGVQIAFSGLATGSLVGIILNAILPEKDYKFEEDEPNETGVDLQISQGKSLLWELAMKTKEEEAEK</sequence>
<keyword evidence="4 7" id="KW-0812">Transmembrane</keyword>
<feature type="transmembrane region" description="Helical" evidence="7">
    <location>
        <begin position="109"/>
        <end position="130"/>
    </location>
</feature>
<feature type="transmembrane region" description="Helical" evidence="7">
    <location>
        <begin position="60"/>
        <end position="79"/>
    </location>
</feature>
<dbReference type="GO" id="GO:0042907">
    <property type="term" value="F:xanthine transmembrane transporter activity"/>
    <property type="evidence" value="ECO:0007669"/>
    <property type="project" value="TreeGrafter"/>
</dbReference>
<name>G9WQ10_9FIRM</name>
<feature type="transmembrane region" description="Helical" evidence="7">
    <location>
        <begin position="142"/>
        <end position="159"/>
    </location>
</feature>
<organism evidence="8 9">
    <name type="scientific">Oribacterium parvum ACB1</name>
    <dbReference type="NCBI Taxonomy" id="796943"/>
    <lineage>
        <taxon>Bacteria</taxon>
        <taxon>Bacillati</taxon>
        <taxon>Bacillota</taxon>
        <taxon>Clostridia</taxon>
        <taxon>Lachnospirales</taxon>
        <taxon>Lachnospiraceae</taxon>
        <taxon>Oribacterium</taxon>
    </lineage>
</organism>
<feature type="transmembrane region" description="Helical" evidence="7">
    <location>
        <begin position="330"/>
        <end position="351"/>
    </location>
</feature>
<protein>
    <submittedName>
        <fullName evidence="8">Uracil-xanthine permease</fullName>
    </submittedName>
</protein>
<evidence type="ECO:0000256" key="5">
    <source>
        <dbReference type="ARBA" id="ARBA00022989"/>
    </source>
</evidence>
<dbReference type="STRING" id="796943.HMPREF9625_01443"/>
<comment type="subcellular location">
    <subcellularLocation>
        <location evidence="1">Membrane</location>
        <topology evidence="1">Multi-pass membrane protein</topology>
    </subcellularLocation>
</comment>
<comment type="caution">
    <text evidence="8">The sequence shown here is derived from an EMBL/GenBank/DDBJ whole genome shotgun (WGS) entry which is preliminary data.</text>
</comment>
<dbReference type="AlphaFoldDB" id="G9WQ10"/>
<keyword evidence="6 7" id="KW-0472">Membrane</keyword>
<dbReference type="GO" id="GO:0005886">
    <property type="term" value="C:plasma membrane"/>
    <property type="evidence" value="ECO:0007669"/>
    <property type="project" value="TreeGrafter"/>
</dbReference>
<comment type="similarity">
    <text evidence="2">Belongs to the nucleobase:cation symporter-2 (NCS2) (TC 2.A.40) family.</text>
</comment>
<evidence type="ECO:0000313" key="9">
    <source>
        <dbReference type="Proteomes" id="UP000018461"/>
    </source>
</evidence>
<feature type="transmembrane region" description="Helical" evidence="7">
    <location>
        <begin position="420"/>
        <end position="440"/>
    </location>
</feature>
<dbReference type="PATRIC" id="fig|796943.3.peg.1903"/>
<evidence type="ECO:0000256" key="3">
    <source>
        <dbReference type="ARBA" id="ARBA00022448"/>
    </source>
</evidence>
<feature type="transmembrane region" description="Helical" evidence="7">
    <location>
        <begin position="86"/>
        <end position="103"/>
    </location>
</feature>
<evidence type="ECO:0000256" key="1">
    <source>
        <dbReference type="ARBA" id="ARBA00004141"/>
    </source>
</evidence>